<dbReference type="Proteomes" id="UP001184861">
    <property type="component" value="Unassembled WGS sequence"/>
</dbReference>
<organism evidence="2 3">
    <name type="scientific">Chryseobacterium rhizosphaerae</name>
    <dbReference type="NCBI Taxonomy" id="395937"/>
    <lineage>
        <taxon>Bacteria</taxon>
        <taxon>Pseudomonadati</taxon>
        <taxon>Bacteroidota</taxon>
        <taxon>Flavobacteriia</taxon>
        <taxon>Flavobacteriales</taxon>
        <taxon>Weeksellaceae</taxon>
        <taxon>Chryseobacterium group</taxon>
        <taxon>Chryseobacterium</taxon>
    </lineage>
</organism>
<proteinExistence type="predicted"/>
<dbReference type="PANTHER" id="PTHR22916:SF3">
    <property type="entry name" value="UDP-GLCNAC:BETAGAL BETA-1,3-N-ACETYLGLUCOSAMINYLTRANSFERASE-LIKE PROTEIN 1"/>
    <property type="match status" value="1"/>
</dbReference>
<dbReference type="Pfam" id="PF00535">
    <property type="entry name" value="Glycos_transf_2"/>
    <property type="match status" value="1"/>
</dbReference>
<dbReference type="InterPro" id="IPR001173">
    <property type="entry name" value="Glyco_trans_2-like"/>
</dbReference>
<reference evidence="2" key="1">
    <citation type="submission" date="2023-07" db="EMBL/GenBank/DDBJ databases">
        <title>Sorghum-associated microbial communities from plants grown in Nebraska, USA.</title>
        <authorList>
            <person name="Schachtman D."/>
        </authorList>
    </citation>
    <scope>NUCLEOTIDE SEQUENCE</scope>
    <source>
        <strain evidence="2">DS2360</strain>
    </source>
</reference>
<evidence type="ECO:0000259" key="1">
    <source>
        <dbReference type="Pfam" id="PF00535"/>
    </source>
</evidence>
<sequence>MDTSILLATYNSSYFLRAQLNSLYEQTDLNWELIVRDDGSTDNTIEIIREYQQKYNNIKILEDNEKGLGAMNSFMRLLEKTKSEYYFFCDHDDVWLPHKIEVSKNAMYKAEEKNKNIPIIIHTDLIVVDGNLKVINDSFWKSSGIKPNILDNKNFIQVFNFVTGCSMMFNNTAKQVSFPYPKLTPMHDWWIAIQTLKNNGKVIHLENPSILYRQHGGNEVGARKVDLNYFVKKVKNINATLKGHQEHIEFLKEAKGLNVFQYYFYKILYTIIRKI</sequence>
<gene>
    <name evidence="2" type="ORF">J2787_003069</name>
</gene>
<dbReference type="AlphaFoldDB" id="A0AAE3YBU1"/>
<protein>
    <submittedName>
        <fullName evidence="2">Glycosyltransferase involved in cell wall biosynthesis</fullName>
    </submittedName>
</protein>
<dbReference type="SUPFAM" id="SSF53448">
    <property type="entry name" value="Nucleotide-diphospho-sugar transferases"/>
    <property type="match status" value="1"/>
</dbReference>
<dbReference type="PANTHER" id="PTHR22916">
    <property type="entry name" value="GLYCOSYLTRANSFERASE"/>
    <property type="match status" value="1"/>
</dbReference>
<name>A0AAE3YBU1_9FLAO</name>
<dbReference type="RefSeq" id="WP_309947049.1">
    <property type="nucleotide sequence ID" value="NZ_JAVDQY010000003.1"/>
</dbReference>
<dbReference type="CDD" id="cd04196">
    <property type="entry name" value="GT_2_like_d"/>
    <property type="match status" value="1"/>
</dbReference>
<dbReference type="GO" id="GO:0016758">
    <property type="term" value="F:hexosyltransferase activity"/>
    <property type="evidence" value="ECO:0007669"/>
    <property type="project" value="UniProtKB-ARBA"/>
</dbReference>
<comment type="caution">
    <text evidence="2">The sequence shown here is derived from an EMBL/GenBank/DDBJ whole genome shotgun (WGS) entry which is preliminary data.</text>
</comment>
<accession>A0AAE3YBU1</accession>
<dbReference type="InterPro" id="IPR029044">
    <property type="entry name" value="Nucleotide-diphossugar_trans"/>
</dbReference>
<evidence type="ECO:0000313" key="3">
    <source>
        <dbReference type="Proteomes" id="UP001184861"/>
    </source>
</evidence>
<dbReference type="Gene3D" id="3.90.550.10">
    <property type="entry name" value="Spore Coat Polysaccharide Biosynthesis Protein SpsA, Chain A"/>
    <property type="match status" value="1"/>
</dbReference>
<dbReference type="EMBL" id="JAVDQY010000003">
    <property type="protein sequence ID" value="MDR6527677.1"/>
    <property type="molecule type" value="Genomic_DNA"/>
</dbReference>
<evidence type="ECO:0000313" key="2">
    <source>
        <dbReference type="EMBL" id="MDR6527677.1"/>
    </source>
</evidence>
<feature type="domain" description="Glycosyltransferase 2-like" evidence="1">
    <location>
        <begin position="4"/>
        <end position="109"/>
    </location>
</feature>